<keyword evidence="3" id="KW-1185">Reference proteome</keyword>
<feature type="compositionally biased region" description="Low complexity" evidence="1">
    <location>
        <begin position="82"/>
        <end position="94"/>
    </location>
</feature>
<evidence type="ECO:0000313" key="3">
    <source>
        <dbReference type="Proteomes" id="UP000314294"/>
    </source>
</evidence>
<dbReference type="Proteomes" id="UP000314294">
    <property type="component" value="Unassembled WGS sequence"/>
</dbReference>
<evidence type="ECO:0000256" key="1">
    <source>
        <dbReference type="SAM" id="MobiDB-lite"/>
    </source>
</evidence>
<name>A0A4Z2GF62_9TELE</name>
<comment type="caution">
    <text evidence="2">The sequence shown here is derived from an EMBL/GenBank/DDBJ whole genome shotgun (WGS) entry which is preliminary data.</text>
</comment>
<dbReference type="AlphaFoldDB" id="A0A4Z2GF62"/>
<proteinExistence type="predicted"/>
<gene>
    <name evidence="2" type="primary">gdap2_1</name>
    <name evidence="2" type="ORF">EYF80_038466</name>
</gene>
<feature type="region of interest" description="Disordered" evidence="1">
    <location>
        <begin position="72"/>
        <end position="104"/>
    </location>
</feature>
<sequence length="116" mass="12580">MNTCSHAATATWRPRSPPRSVTYAMLAFWPPITPNTALAASRSDPLEPVGGMDPLGARCQFVDIQTLPTWQQQLGEGGEGGAPLDPLDPLDPGDSLQDFPSPFPFRPDINRKIILL</sequence>
<evidence type="ECO:0000313" key="2">
    <source>
        <dbReference type="EMBL" id="TNN51302.1"/>
    </source>
</evidence>
<protein>
    <submittedName>
        <fullName evidence="2">Ganglioside-induced differentiation-associated protein 2</fullName>
    </submittedName>
</protein>
<dbReference type="EMBL" id="SRLO01000586">
    <property type="protein sequence ID" value="TNN51302.1"/>
    <property type="molecule type" value="Genomic_DNA"/>
</dbReference>
<accession>A0A4Z2GF62</accession>
<reference evidence="2 3" key="1">
    <citation type="submission" date="2019-03" db="EMBL/GenBank/DDBJ databases">
        <title>First draft genome of Liparis tanakae, snailfish: a comprehensive survey of snailfish specific genes.</title>
        <authorList>
            <person name="Kim W."/>
            <person name="Song I."/>
            <person name="Jeong J.-H."/>
            <person name="Kim D."/>
            <person name="Kim S."/>
            <person name="Ryu S."/>
            <person name="Song J.Y."/>
            <person name="Lee S.K."/>
        </authorList>
    </citation>
    <scope>NUCLEOTIDE SEQUENCE [LARGE SCALE GENOMIC DNA]</scope>
    <source>
        <tissue evidence="2">Muscle</tissue>
    </source>
</reference>
<organism evidence="2 3">
    <name type="scientific">Liparis tanakae</name>
    <name type="common">Tanaka's snailfish</name>
    <dbReference type="NCBI Taxonomy" id="230148"/>
    <lineage>
        <taxon>Eukaryota</taxon>
        <taxon>Metazoa</taxon>
        <taxon>Chordata</taxon>
        <taxon>Craniata</taxon>
        <taxon>Vertebrata</taxon>
        <taxon>Euteleostomi</taxon>
        <taxon>Actinopterygii</taxon>
        <taxon>Neopterygii</taxon>
        <taxon>Teleostei</taxon>
        <taxon>Neoteleostei</taxon>
        <taxon>Acanthomorphata</taxon>
        <taxon>Eupercaria</taxon>
        <taxon>Perciformes</taxon>
        <taxon>Cottioidei</taxon>
        <taxon>Cottales</taxon>
        <taxon>Liparidae</taxon>
        <taxon>Liparis</taxon>
    </lineage>
</organism>